<name>A0A2U2C4A2_9RHOB</name>
<evidence type="ECO:0000313" key="2">
    <source>
        <dbReference type="Proteomes" id="UP000244940"/>
    </source>
</evidence>
<keyword evidence="2" id="KW-1185">Reference proteome</keyword>
<organism evidence="1 2">
    <name type="scientific">Pararhodobacter marinus</name>
    <dbReference type="NCBI Taxonomy" id="2184063"/>
    <lineage>
        <taxon>Bacteria</taxon>
        <taxon>Pseudomonadati</taxon>
        <taxon>Pseudomonadota</taxon>
        <taxon>Alphaproteobacteria</taxon>
        <taxon>Rhodobacterales</taxon>
        <taxon>Paracoccaceae</taxon>
        <taxon>Pararhodobacter</taxon>
    </lineage>
</organism>
<protein>
    <submittedName>
        <fullName evidence="1">Uncharacterized protein</fullName>
    </submittedName>
</protein>
<sequence length="96" mass="10384">MKITNMQKGPRGFWHNGKLIMLEAGQSIERDLSEADGKAAESTGFFAFDDEEAAKGAPDDLDALKARADELGVEYGPRIGAETLRERIAEAEKSAA</sequence>
<accession>A0A2U2C4A2</accession>
<dbReference type="Proteomes" id="UP000244940">
    <property type="component" value="Unassembled WGS sequence"/>
</dbReference>
<comment type="caution">
    <text evidence="1">The sequence shown here is derived from an EMBL/GenBank/DDBJ whole genome shotgun (WGS) entry which is preliminary data.</text>
</comment>
<reference evidence="1 2" key="1">
    <citation type="submission" date="2018-05" db="EMBL/GenBank/DDBJ databases">
        <title>Pararhodobacter marina sp. nov., isolated from deep-sea water of the Indian Ocean.</title>
        <authorList>
            <person name="Lai Q.Sr."/>
            <person name="Liu X."/>
            <person name="Shao Z."/>
        </authorList>
    </citation>
    <scope>NUCLEOTIDE SEQUENCE [LARGE SCALE GENOMIC DNA]</scope>
    <source>
        <strain evidence="1 2">CIC4N-9</strain>
    </source>
</reference>
<dbReference type="AlphaFoldDB" id="A0A2U2C4A2"/>
<gene>
    <name evidence="1" type="ORF">C4N9_20880</name>
</gene>
<dbReference type="OrthoDB" id="8421551at2"/>
<evidence type="ECO:0000313" key="1">
    <source>
        <dbReference type="EMBL" id="PWE26716.1"/>
    </source>
</evidence>
<dbReference type="GeneID" id="94367353"/>
<dbReference type="EMBL" id="QEYD01000017">
    <property type="protein sequence ID" value="PWE26716.1"/>
    <property type="molecule type" value="Genomic_DNA"/>
</dbReference>
<dbReference type="RefSeq" id="WP_109535277.1">
    <property type="nucleotide sequence ID" value="NZ_QEYD01000017.1"/>
</dbReference>
<proteinExistence type="predicted"/>